<gene>
    <name evidence="9" type="ORF">CHILSU_LOCUS3394</name>
</gene>
<evidence type="ECO:0000259" key="8">
    <source>
        <dbReference type="PROSITE" id="PS50240"/>
    </source>
</evidence>
<dbReference type="InterPro" id="IPR043504">
    <property type="entry name" value="Peptidase_S1_PA_chymotrypsin"/>
</dbReference>
<keyword evidence="4 6" id="KW-0720">Serine protease</keyword>
<protein>
    <recommendedName>
        <fullName evidence="8">Peptidase S1 domain-containing protein</fullName>
    </recommendedName>
</protein>
<dbReference type="InterPro" id="IPR001254">
    <property type="entry name" value="Trypsin_dom"/>
</dbReference>
<dbReference type="SMART" id="SM00020">
    <property type="entry name" value="Tryp_SPc"/>
    <property type="match status" value="1"/>
</dbReference>
<evidence type="ECO:0000256" key="7">
    <source>
        <dbReference type="SAM" id="SignalP"/>
    </source>
</evidence>
<dbReference type="Proteomes" id="UP001153292">
    <property type="component" value="Chromosome 16"/>
</dbReference>
<dbReference type="Pfam" id="PF00089">
    <property type="entry name" value="Trypsin"/>
    <property type="match status" value="1"/>
</dbReference>
<comment type="similarity">
    <text evidence="1">Belongs to the peptidase S1 family.</text>
</comment>
<accession>A0ABN8B2G6</accession>
<dbReference type="InterPro" id="IPR050430">
    <property type="entry name" value="Peptidase_S1"/>
</dbReference>
<dbReference type="PROSITE" id="PS50240">
    <property type="entry name" value="TRYPSIN_DOM"/>
    <property type="match status" value="1"/>
</dbReference>
<dbReference type="PANTHER" id="PTHR24276">
    <property type="entry name" value="POLYSERASE-RELATED"/>
    <property type="match status" value="1"/>
</dbReference>
<keyword evidence="2 6" id="KW-0645">Protease</keyword>
<dbReference type="Gene3D" id="2.40.10.10">
    <property type="entry name" value="Trypsin-like serine proteases"/>
    <property type="match status" value="1"/>
</dbReference>
<feature type="domain" description="Peptidase S1" evidence="8">
    <location>
        <begin position="54"/>
        <end position="293"/>
    </location>
</feature>
<keyword evidence="5" id="KW-1015">Disulfide bond</keyword>
<dbReference type="CDD" id="cd00190">
    <property type="entry name" value="Tryp_SPc"/>
    <property type="match status" value="1"/>
</dbReference>
<evidence type="ECO:0000256" key="6">
    <source>
        <dbReference type="RuleBase" id="RU363034"/>
    </source>
</evidence>
<dbReference type="SUPFAM" id="SSF50494">
    <property type="entry name" value="Trypsin-like serine proteases"/>
    <property type="match status" value="1"/>
</dbReference>
<dbReference type="EMBL" id="OU963909">
    <property type="protein sequence ID" value="CAH0400206.1"/>
    <property type="molecule type" value="Genomic_DNA"/>
</dbReference>
<dbReference type="InterPro" id="IPR033116">
    <property type="entry name" value="TRYPSIN_SER"/>
</dbReference>
<evidence type="ECO:0000256" key="2">
    <source>
        <dbReference type="ARBA" id="ARBA00022670"/>
    </source>
</evidence>
<reference evidence="9" key="1">
    <citation type="submission" date="2021-12" db="EMBL/GenBank/DDBJ databases">
        <authorList>
            <person name="King R."/>
        </authorList>
    </citation>
    <scope>NUCLEOTIDE SEQUENCE</scope>
</reference>
<evidence type="ECO:0000256" key="3">
    <source>
        <dbReference type="ARBA" id="ARBA00022801"/>
    </source>
</evidence>
<feature type="signal peptide" evidence="7">
    <location>
        <begin position="1"/>
        <end position="20"/>
    </location>
</feature>
<dbReference type="InterPro" id="IPR001314">
    <property type="entry name" value="Peptidase_S1A"/>
</dbReference>
<dbReference type="PROSITE" id="PS00134">
    <property type="entry name" value="TRYPSIN_HIS"/>
    <property type="match status" value="1"/>
</dbReference>
<feature type="chain" id="PRO_5046967453" description="Peptidase S1 domain-containing protein" evidence="7">
    <location>
        <begin position="21"/>
        <end position="293"/>
    </location>
</feature>
<keyword evidence="7" id="KW-0732">Signal</keyword>
<evidence type="ECO:0000313" key="10">
    <source>
        <dbReference type="Proteomes" id="UP001153292"/>
    </source>
</evidence>
<dbReference type="PRINTS" id="PR00722">
    <property type="entry name" value="CHYMOTRYPSIN"/>
</dbReference>
<keyword evidence="10" id="KW-1185">Reference proteome</keyword>
<dbReference type="InterPro" id="IPR018114">
    <property type="entry name" value="TRYPSIN_HIS"/>
</dbReference>
<organism evidence="9 10">
    <name type="scientific">Chilo suppressalis</name>
    <name type="common">Asiatic rice borer moth</name>
    <dbReference type="NCBI Taxonomy" id="168631"/>
    <lineage>
        <taxon>Eukaryota</taxon>
        <taxon>Metazoa</taxon>
        <taxon>Ecdysozoa</taxon>
        <taxon>Arthropoda</taxon>
        <taxon>Hexapoda</taxon>
        <taxon>Insecta</taxon>
        <taxon>Pterygota</taxon>
        <taxon>Neoptera</taxon>
        <taxon>Endopterygota</taxon>
        <taxon>Lepidoptera</taxon>
        <taxon>Glossata</taxon>
        <taxon>Ditrysia</taxon>
        <taxon>Pyraloidea</taxon>
        <taxon>Crambidae</taxon>
        <taxon>Crambinae</taxon>
        <taxon>Chilo</taxon>
    </lineage>
</organism>
<evidence type="ECO:0000256" key="4">
    <source>
        <dbReference type="ARBA" id="ARBA00022825"/>
    </source>
</evidence>
<proteinExistence type="inferred from homology"/>
<dbReference type="PROSITE" id="PS00135">
    <property type="entry name" value="TRYPSIN_SER"/>
    <property type="match status" value="1"/>
</dbReference>
<evidence type="ECO:0000256" key="1">
    <source>
        <dbReference type="ARBA" id="ARBA00007664"/>
    </source>
</evidence>
<evidence type="ECO:0000313" key="9">
    <source>
        <dbReference type="EMBL" id="CAH0400206.1"/>
    </source>
</evidence>
<evidence type="ECO:0000256" key="5">
    <source>
        <dbReference type="ARBA" id="ARBA00023157"/>
    </source>
</evidence>
<dbReference type="InterPro" id="IPR009003">
    <property type="entry name" value="Peptidase_S1_PA"/>
</dbReference>
<name>A0ABN8B2G6_CHISP</name>
<keyword evidence="3 6" id="KW-0378">Hydrolase</keyword>
<dbReference type="PANTHER" id="PTHR24276:SF91">
    <property type="entry name" value="AT26814P-RELATED"/>
    <property type="match status" value="1"/>
</dbReference>
<sequence>MLAMRLIGLVVFVLVGSTTAVVEVSTPRGYHEDVGIPLGLKIKASEDAIQQNRIVGGAIAPHHAHPYLAGLLINFWNIAGTSVCGASLVSSNRLVTAAHCWFDGVNQASQYTVVLGSHYLFSGGQRILTSQVIMHPQWTPSRLANDVAMIYLPFPATLTSSVQPIALPDWNDLGNLFVGNWATAAGYGLTSDHQTGVTLQTSVSQVNLQVITEAQCRAVFGAQFVLPSTLCTNGAGGVGVCRGDSGGPLFINRNGRRVLIGVSSFVANIGCELGFPSAFARVTSFHSFLLQHM</sequence>